<evidence type="ECO:0000313" key="3">
    <source>
        <dbReference type="Proteomes" id="UP001218218"/>
    </source>
</evidence>
<evidence type="ECO:0000313" key="2">
    <source>
        <dbReference type="EMBL" id="KAJ7346428.1"/>
    </source>
</evidence>
<dbReference type="Proteomes" id="UP001218218">
    <property type="component" value="Unassembled WGS sequence"/>
</dbReference>
<feature type="region of interest" description="Disordered" evidence="1">
    <location>
        <begin position="155"/>
        <end position="178"/>
    </location>
</feature>
<feature type="compositionally biased region" description="Basic and acidic residues" evidence="1">
    <location>
        <begin position="1"/>
        <end position="19"/>
    </location>
</feature>
<protein>
    <submittedName>
        <fullName evidence="2">Uncharacterized protein</fullName>
    </submittedName>
</protein>
<dbReference type="EMBL" id="JARIHO010000021">
    <property type="protein sequence ID" value="KAJ7346428.1"/>
    <property type="molecule type" value="Genomic_DNA"/>
</dbReference>
<evidence type="ECO:0000256" key="1">
    <source>
        <dbReference type="SAM" id="MobiDB-lite"/>
    </source>
</evidence>
<keyword evidence="3" id="KW-1185">Reference proteome</keyword>
<gene>
    <name evidence="2" type="ORF">DFH08DRAFT_810256</name>
</gene>
<dbReference type="AlphaFoldDB" id="A0AAD6ZZI7"/>
<accession>A0AAD6ZZI7</accession>
<sequence>MEDKAGAVRDDTGEVHSDRPGGMGEAGVVHAPVHNLGDILHTVHATGEAGGKVGKTEDMHRGVSKVAWQHAQRHGWHRGRCAQFGDVRNEEACTAGRTESGRIGWHSVTLRTNDCSLILLGRAEQGAAASGEPASAAKTNLKTCMVAAASVGLDTGQPAGTKHPTRTRTRHFRTRHGSGPKPVQVYLRVVIYPRVFRPAWVTRC</sequence>
<comment type="caution">
    <text evidence="2">The sequence shown here is derived from an EMBL/GenBank/DDBJ whole genome shotgun (WGS) entry which is preliminary data.</text>
</comment>
<proteinExistence type="predicted"/>
<name>A0AAD6ZZI7_9AGAR</name>
<feature type="region of interest" description="Disordered" evidence="1">
    <location>
        <begin position="1"/>
        <end position="26"/>
    </location>
</feature>
<reference evidence="2" key="1">
    <citation type="submission" date="2023-03" db="EMBL/GenBank/DDBJ databases">
        <title>Massive genome expansion in bonnet fungi (Mycena s.s.) driven by repeated elements and novel gene families across ecological guilds.</title>
        <authorList>
            <consortium name="Lawrence Berkeley National Laboratory"/>
            <person name="Harder C.B."/>
            <person name="Miyauchi S."/>
            <person name="Viragh M."/>
            <person name="Kuo A."/>
            <person name="Thoen E."/>
            <person name="Andreopoulos B."/>
            <person name="Lu D."/>
            <person name="Skrede I."/>
            <person name="Drula E."/>
            <person name="Henrissat B."/>
            <person name="Morin E."/>
            <person name="Kohler A."/>
            <person name="Barry K."/>
            <person name="LaButti K."/>
            <person name="Morin E."/>
            <person name="Salamov A."/>
            <person name="Lipzen A."/>
            <person name="Mereny Z."/>
            <person name="Hegedus B."/>
            <person name="Baldrian P."/>
            <person name="Stursova M."/>
            <person name="Weitz H."/>
            <person name="Taylor A."/>
            <person name="Grigoriev I.V."/>
            <person name="Nagy L.G."/>
            <person name="Martin F."/>
            <person name="Kauserud H."/>
        </authorList>
    </citation>
    <scope>NUCLEOTIDE SEQUENCE</scope>
    <source>
        <strain evidence="2">CBHHK002</strain>
    </source>
</reference>
<feature type="compositionally biased region" description="Basic residues" evidence="1">
    <location>
        <begin position="163"/>
        <end position="178"/>
    </location>
</feature>
<organism evidence="2 3">
    <name type="scientific">Mycena albidolilacea</name>
    <dbReference type="NCBI Taxonomy" id="1033008"/>
    <lineage>
        <taxon>Eukaryota</taxon>
        <taxon>Fungi</taxon>
        <taxon>Dikarya</taxon>
        <taxon>Basidiomycota</taxon>
        <taxon>Agaricomycotina</taxon>
        <taxon>Agaricomycetes</taxon>
        <taxon>Agaricomycetidae</taxon>
        <taxon>Agaricales</taxon>
        <taxon>Marasmiineae</taxon>
        <taxon>Mycenaceae</taxon>
        <taxon>Mycena</taxon>
    </lineage>
</organism>